<dbReference type="EMBL" id="BARU01032760">
    <property type="protein sequence ID" value="GAH74555.1"/>
    <property type="molecule type" value="Genomic_DNA"/>
</dbReference>
<proteinExistence type="predicted"/>
<evidence type="ECO:0008006" key="2">
    <source>
        <dbReference type="Google" id="ProtNLM"/>
    </source>
</evidence>
<gene>
    <name evidence="1" type="ORF">S03H2_51624</name>
</gene>
<dbReference type="AlphaFoldDB" id="X1IZ91"/>
<name>X1IZ91_9ZZZZ</name>
<feature type="non-terminal residue" evidence="1">
    <location>
        <position position="1"/>
    </location>
</feature>
<dbReference type="SUPFAM" id="SSF56601">
    <property type="entry name" value="beta-lactamase/transpeptidase-like"/>
    <property type="match status" value="1"/>
</dbReference>
<accession>X1IZ91</accession>
<comment type="caution">
    <text evidence="1">The sequence shown here is derived from an EMBL/GenBank/DDBJ whole genome shotgun (WGS) entry which is preliminary data.</text>
</comment>
<dbReference type="Gene3D" id="3.40.710.10">
    <property type="entry name" value="DD-peptidase/beta-lactamase superfamily"/>
    <property type="match status" value="1"/>
</dbReference>
<dbReference type="InterPro" id="IPR012338">
    <property type="entry name" value="Beta-lactam/transpept-like"/>
</dbReference>
<sequence>WTCRYMNFKHPPEAKLGIFGYYHGISATACDMARLGWLWLNGGRWGETQVIAEDWLRQITKTAPDVKEHCPEEEWKYGHGFWTNDHGKLWPDLARDAFAARGAGGQHIGVFSGLSLVVVMSPCEESDALLPRIIEACTG</sequence>
<reference evidence="1" key="1">
    <citation type="journal article" date="2014" name="Front. Microbiol.">
        <title>High frequency of phylogenetically diverse reductive dehalogenase-homologous genes in deep subseafloor sedimentary metagenomes.</title>
        <authorList>
            <person name="Kawai M."/>
            <person name="Futagami T."/>
            <person name="Toyoda A."/>
            <person name="Takaki Y."/>
            <person name="Nishi S."/>
            <person name="Hori S."/>
            <person name="Arai W."/>
            <person name="Tsubouchi T."/>
            <person name="Morono Y."/>
            <person name="Uchiyama I."/>
            <person name="Ito T."/>
            <person name="Fujiyama A."/>
            <person name="Inagaki F."/>
            <person name="Takami H."/>
        </authorList>
    </citation>
    <scope>NUCLEOTIDE SEQUENCE</scope>
    <source>
        <strain evidence="1">Expedition CK06-06</strain>
    </source>
</reference>
<protein>
    <recommendedName>
        <fullName evidence="2">Beta-lactamase-related domain-containing protein</fullName>
    </recommendedName>
</protein>
<organism evidence="1">
    <name type="scientific">marine sediment metagenome</name>
    <dbReference type="NCBI Taxonomy" id="412755"/>
    <lineage>
        <taxon>unclassified sequences</taxon>
        <taxon>metagenomes</taxon>
        <taxon>ecological metagenomes</taxon>
    </lineage>
</organism>
<evidence type="ECO:0000313" key="1">
    <source>
        <dbReference type="EMBL" id="GAH74555.1"/>
    </source>
</evidence>